<proteinExistence type="predicted"/>
<dbReference type="AlphaFoldDB" id="A0A830GWF0"/>
<dbReference type="Gene3D" id="3.20.20.70">
    <property type="entry name" value="Aldolase class I"/>
    <property type="match status" value="1"/>
</dbReference>
<feature type="domain" description="Cgl0159-like" evidence="1">
    <location>
        <begin position="52"/>
        <end position="309"/>
    </location>
</feature>
<name>A0A830GWF0_9CREN</name>
<sequence length="328" mass="36122">MPDIGEAGLKKLNDVLKSIWRRRISDRARDEAYDILRRRKKPSLERAVERGLIILAADHPARLNFAVGDDKHALLDRGRLLVKTFTALMLDEVDGILLTADILDELLILANVLEDELDMPLKEYLGSKIIIGSINRGGLNGSIFELDDRVTAFRPSDIAKLGLDGAKLLLRIDLSDERTLNTLTYAYEASRECSDLGLPLFIEVFPVRKASNGYSTIDDPYELAAAVNVASGLGYSTFRRFLKLPFTHDFEIVARSTTLPIMLLGGGSGDSGVFIKNVREALMAGNNVVGVVAGRNILFPRDSDTETVIKELRNAINHVKAGKNTSTS</sequence>
<dbReference type="InterPro" id="IPR013785">
    <property type="entry name" value="Aldolase_TIM"/>
</dbReference>
<dbReference type="Proteomes" id="UP000610960">
    <property type="component" value="Unassembled WGS sequence"/>
</dbReference>
<dbReference type="SUPFAM" id="SSF51569">
    <property type="entry name" value="Aldolase"/>
    <property type="match status" value="1"/>
</dbReference>
<evidence type="ECO:0000313" key="3">
    <source>
        <dbReference type="Proteomes" id="UP000610960"/>
    </source>
</evidence>
<evidence type="ECO:0000259" key="1">
    <source>
        <dbReference type="Pfam" id="PF22649"/>
    </source>
</evidence>
<dbReference type="Pfam" id="PF22649">
    <property type="entry name" value="Cgl0159"/>
    <property type="match status" value="1"/>
</dbReference>
<dbReference type="EMBL" id="BMNL01000002">
    <property type="protein sequence ID" value="GGP20946.1"/>
    <property type="molecule type" value="Genomic_DNA"/>
</dbReference>
<reference evidence="2" key="1">
    <citation type="journal article" date="2014" name="Int. J. Syst. Evol. Microbiol.">
        <title>Complete genome sequence of Corynebacterium casei LMG S-19264T (=DSM 44701T), isolated from a smear-ripened cheese.</title>
        <authorList>
            <consortium name="US DOE Joint Genome Institute (JGI-PGF)"/>
            <person name="Walter F."/>
            <person name="Albersmeier A."/>
            <person name="Kalinowski J."/>
            <person name="Ruckert C."/>
        </authorList>
    </citation>
    <scope>NUCLEOTIDE SEQUENCE</scope>
    <source>
        <strain evidence="2">JCM 10088</strain>
    </source>
</reference>
<gene>
    <name evidence="2" type="ORF">GCM10007981_11070</name>
</gene>
<keyword evidence="3" id="KW-1185">Reference proteome</keyword>
<comment type="caution">
    <text evidence="2">The sequence shown here is derived from an EMBL/GenBank/DDBJ whole genome shotgun (WGS) entry which is preliminary data.</text>
</comment>
<accession>A0A830GWF0</accession>
<dbReference type="InterPro" id="IPR054574">
    <property type="entry name" value="Cgl0159_dom"/>
</dbReference>
<protein>
    <recommendedName>
        <fullName evidence="1">Cgl0159-like domain-containing protein</fullName>
    </recommendedName>
</protein>
<organism evidence="2 3">
    <name type="scientific">Thermocladium modestius</name>
    <dbReference type="NCBI Taxonomy" id="62609"/>
    <lineage>
        <taxon>Archaea</taxon>
        <taxon>Thermoproteota</taxon>
        <taxon>Thermoprotei</taxon>
        <taxon>Thermoproteales</taxon>
        <taxon>Thermoproteaceae</taxon>
        <taxon>Thermocladium</taxon>
    </lineage>
</organism>
<evidence type="ECO:0000313" key="2">
    <source>
        <dbReference type="EMBL" id="GGP20946.1"/>
    </source>
</evidence>
<reference evidence="2" key="2">
    <citation type="submission" date="2020-09" db="EMBL/GenBank/DDBJ databases">
        <authorList>
            <person name="Sun Q."/>
            <person name="Ohkuma M."/>
        </authorList>
    </citation>
    <scope>NUCLEOTIDE SEQUENCE</scope>
    <source>
        <strain evidence="2">JCM 10088</strain>
    </source>
</reference>
<dbReference type="RefSeq" id="WP_188596412.1">
    <property type="nucleotide sequence ID" value="NZ_BMNL01000002.1"/>
</dbReference>